<name>A0AA39KTV2_9HYME</name>
<dbReference type="Pfam" id="PF01981">
    <property type="entry name" value="PTH2"/>
    <property type="match status" value="1"/>
</dbReference>
<dbReference type="GO" id="GO:0004045">
    <property type="term" value="F:peptidyl-tRNA hydrolase activity"/>
    <property type="evidence" value="ECO:0007669"/>
    <property type="project" value="UniProtKB-EC"/>
</dbReference>
<dbReference type="PANTHER" id="PTHR12649">
    <property type="entry name" value="PEPTIDYL-TRNA HYDROLASE 2"/>
    <property type="match status" value="1"/>
</dbReference>
<reference evidence="5" key="1">
    <citation type="journal article" date="2023" name="bioRxiv">
        <title>Scaffold-level genome assemblies of two parasitoid biocontrol wasps reveal the parthenogenesis mechanism and an associated novel virus.</title>
        <authorList>
            <person name="Inwood S."/>
            <person name="Skelly J."/>
            <person name="Guhlin J."/>
            <person name="Harrop T."/>
            <person name="Goldson S."/>
            <person name="Dearden P."/>
        </authorList>
    </citation>
    <scope>NUCLEOTIDE SEQUENCE</scope>
    <source>
        <strain evidence="5">Irish</strain>
        <tissue evidence="5">Whole body</tissue>
    </source>
</reference>
<evidence type="ECO:0000256" key="1">
    <source>
        <dbReference type="ARBA" id="ARBA00013260"/>
    </source>
</evidence>
<dbReference type="Gene3D" id="3.40.1490.10">
    <property type="entry name" value="Bit1"/>
    <property type="match status" value="1"/>
</dbReference>
<sequence>MIPLWGRLKHVITKGLPKEPYKMILVVRTDIIMGRGKTAAQCAHAAVECFNQCQRSKVDKEFLMTWLMLGQPKIVVKISSEEQLKLLAKNAKKEGLVTSTIRDAGKTQLDPGTITVLGIGPGPNSLIDKVTSNLKLL</sequence>
<dbReference type="EC" id="3.1.1.29" evidence="1"/>
<gene>
    <name evidence="5" type="ORF">PV328_006688</name>
</gene>
<dbReference type="PANTHER" id="PTHR12649:SF11">
    <property type="entry name" value="PEPTIDYL-TRNA HYDROLASE 2, MITOCHONDRIAL"/>
    <property type="match status" value="1"/>
</dbReference>
<keyword evidence="2" id="KW-0378">Hydrolase</keyword>
<dbReference type="Proteomes" id="UP001168990">
    <property type="component" value="Unassembled WGS sequence"/>
</dbReference>
<evidence type="ECO:0000256" key="3">
    <source>
        <dbReference type="ARBA" id="ARBA00038050"/>
    </source>
</evidence>
<organism evidence="5 6">
    <name type="scientific">Microctonus aethiopoides</name>
    <dbReference type="NCBI Taxonomy" id="144406"/>
    <lineage>
        <taxon>Eukaryota</taxon>
        <taxon>Metazoa</taxon>
        <taxon>Ecdysozoa</taxon>
        <taxon>Arthropoda</taxon>
        <taxon>Hexapoda</taxon>
        <taxon>Insecta</taxon>
        <taxon>Pterygota</taxon>
        <taxon>Neoptera</taxon>
        <taxon>Endopterygota</taxon>
        <taxon>Hymenoptera</taxon>
        <taxon>Apocrita</taxon>
        <taxon>Ichneumonoidea</taxon>
        <taxon>Braconidae</taxon>
        <taxon>Euphorinae</taxon>
        <taxon>Microctonus</taxon>
    </lineage>
</organism>
<comment type="catalytic activity">
    <reaction evidence="4">
        <text>an N-acyl-L-alpha-aminoacyl-tRNA + H2O = an N-acyl-L-amino acid + a tRNA + H(+)</text>
        <dbReference type="Rhea" id="RHEA:54448"/>
        <dbReference type="Rhea" id="RHEA-COMP:10123"/>
        <dbReference type="Rhea" id="RHEA-COMP:13883"/>
        <dbReference type="ChEBI" id="CHEBI:15377"/>
        <dbReference type="ChEBI" id="CHEBI:15378"/>
        <dbReference type="ChEBI" id="CHEBI:59874"/>
        <dbReference type="ChEBI" id="CHEBI:78442"/>
        <dbReference type="ChEBI" id="CHEBI:138191"/>
        <dbReference type="EC" id="3.1.1.29"/>
    </reaction>
</comment>
<keyword evidence="6" id="KW-1185">Reference proteome</keyword>
<dbReference type="CDD" id="cd02430">
    <property type="entry name" value="PTH2"/>
    <property type="match status" value="1"/>
</dbReference>
<dbReference type="SUPFAM" id="SSF102462">
    <property type="entry name" value="Peptidyl-tRNA hydrolase II"/>
    <property type="match status" value="1"/>
</dbReference>
<dbReference type="NCBIfam" id="TIGR00283">
    <property type="entry name" value="arch_pth2"/>
    <property type="match status" value="1"/>
</dbReference>
<dbReference type="InterPro" id="IPR023476">
    <property type="entry name" value="Pep_tRNA_hydro_II_dom_sf"/>
</dbReference>
<comment type="caution">
    <text evidence="5">The sequence shown here is derived from an EMBL/GenBank/DDBJ whole genome shotgun (WGS) entry which is preliminary data.</text>
</comment>
<evidence type="ECO:0000256" key="2">
    <source>
        <dbReference type="ARBA" id="ARBA00022801"/>
    </source>
</evidence>
<evidence type="ECO:0000313" key="6">
    <source>
        <dbReference type="Proteomes" id="UP001168990"/>
    </source>
</evidence>
<dbReference type="NCBIfam" id="NF003314">
    <property type="entry name" value="PRK04322.1"/>
    <property type="match status" value="1"/>
</dbReference>
<accession>A0AA39KTV2</accession>
<dbReference type="EMBL" id="JAQQBS010000002">
    <property type="protein sequence ID" value="KAK0173502.1"/>
    <property type="molecule type" value="Genomic_DNA"/>
</dbReference>
<reference evidence="5" key="2">
    <citation type="submission" date="2023-03" db="EMBL/GenBank/DDBJ databases">
        <authorList>
            <person name="Inwood S.N."/>
            <person name="Skelly J.G."/>
            <person name="Guhlin J."/>
            <person name="Harrop T.W.R."/>
            <person name="Goldson S.G."/>
            <person name="Dearden P.K."/>
        </authorList>
    </citation>
    <scope>NUCLEOTIDE SEQUENCE</scope>
    <source>
        <strain evidence="5">Irish</strain>
        <tissue evidence="5">Whole body</tissue>
    </source>
</reference>
<dbReference type="GO" id="GO:0005829">
    <property type="term" value="C:cytosol"/>
    <property type="evidence" value="ECO:0007669"/>
    <property type="project" value="TreeGrafter"/>
</dbReference>
<evidence type="ECO:0000313" key="5">
    <source>
        <dbReference type="EMBL" id="KAK0173502.1"/>
    </source>
</evidence>
<comment type="similarity">
    <text evidence="3">Belongs to the PTH2 family.</text>
</comment>
<evidence type="ECO:0000256" key="4">
    <source>
        <dbReference type="ARBA" id="ARBA00048707"/>
    </source>
</evidence>
<protein>
    <recommendedName>
        <fullName evidence="1">peptidyl-tRNA hydrolase</fullName>
        <ecNumber evidence="1">3.1.1.29</ecNumber>
    </recommendedName>
</protein>
<proteinExistence type="inferred from homology"/>
<dbReference type="AlphaFoldDB" id="A0AA39KTV2"/>
<dbReference type="InterPro" id="IPR002833">
    <property type="entry name" value="PTH2"/>
</dbReference>
<dbReference type="FunFam" id="3.40.1490.10:FF:000001">
    <property type="entry name" value="Peptidyl-tRNA hydrolase 2"/>
    <property type="match status" value="1"/>
</dbReference>